<dbReference type="InterPro" id="IPR025737">
    <property type="entry name" value="FApF"/>
</dbReference>
<accession>A0ABQ5V913</accession>
<reference evidence="1" key="2">
    <citation type="submission" date="2023-01" db="EMBL/GenBank/DDBJ databases">
        <title>Draft genome sequence of Algimonas ampicilliniresistens strain NBRC 108219.</title>
        <authorList>
            <person name="Sun Q."/>
            <person name="Mori K."/>
        </authorList>
    </citation>
    <scope>NUCLEOTIDE SEQUENCE</scope>
    <source>
        <strain evidence="1">NBRC 108219</strain>
    </source>
</reference>
<proteinExistence type="predicted"/>
<dbReference type="EMBL" id="BSNK01000001">
    <property type="protein sequence ID" value="GLQ22792.1"/>
    <property type="molecule type" value="Genomic_DNA"/>
</dbReference>
<dbReference type="Proteomes" id="UP001161391">
    <property type="component" value="Unassembled WGS sequence"/>
</dbReference>
<gene>
    <name evidence="1" type="ORF">GCM10007853_06660</name>
</gene>
<name>A0ABQ5V913_9PROT</name>
<evidence type="ECO:0000313" key="1">
    <source>
        <dbReference type="EMBL" id="GLQ22792.1"/>
    </source>
</evidence>
<comment type="caution">
    <text evidence="1">The sequence shown here is derived from an EMBL/GenBank/DDBJ whole genome shotgun (WGS) entry which is preliminary data.</text>
</comment>
<organism evidence="1 2">
    <name type="scientific">Algimonas ampicilliniresistens</name>
    <dbReference type="NCBI Taxonomy" id="1298735"/>
    <lineage>
        <taxon>Bacteria</taxon>
        <taxon>Pseudomonadati</taxon>
        <taxon>Pseudomonadota</taxon>
        <taxon>Alphaproteobacteria</taxon>
        <taxon>Maricaulales</taxon>
        <taxon>Robiginitomaculaceae</taxon>
        <taxon>Algimonas</taxon>
    </lineage>
</organism>
<evidence type="ECO:0000313" key="2">
    <source>
        <dbReference type="Proteomes" id="UP001161391"/>
    </source>
</evidence>
<protein>
    <recommendedName>
        <fullName evidence="3">Transporter</fullName>
    </recommendedName>
</protein>
<sequence length="322" mass="35254">MADHRHKKGEWMLSYRFMTMDMEGNRDGTTPLSPDQIATTVSNRFFGNPMQPPTLRVVPLQMTMDMHMVGGMYGLTDRVTLMAMTGYRSLDMDHVTYMGAMGSNVRGNFTTQSKGFGDSTIAAIIGLDDSTRKERQINLNLGLSIPTGSNEETDQILTPMGGTPTPRLPYPMQLGTGTWDFKPALTAFDRHGKIGYGAQTSARLPLGENEEGYKFGSRLEGTAWLSYEPDYWISFSTRVKAVTQGKIDGIDGAIMAPVQTADPDNSGGDSIELLFGVNLAGQTGALKGHRLAIEYGVPLHRDLKGPQLETDSVLTIGWQKAF</sequence>
<evidence type="ECO:0008006" key="3">
    <source>
        <dbReference type="Google" id="ProtNLM"/>
    </source>
</evidence>
<reference evidence="1" key="1">
    <citation type="journal article" date="2014" name="Int. J. Syst. Evol. Microbiol.">
        <title>Complete genome of a new Firmicutes species belonging to the dominant human colonic microbiota ('Ruminococcus bicirculans') reveals two chromosomes and a selective capacity to utilize plant glucans.</title>
        <authorList>
            <consortium name="NISC Comparative Sequencing Program"/>
            <person name="Wegmann U."/>
            <person name="Louis P."/>
            <person name="Goesmann A."/>
            <person name="Henrissat B."/>
            <person name="Duncan S.H."/>
            <person name="Flint H.J."/>
        </authorList>
    </citation>
    <scope>NUCLEOTIDE SEQUENCE</scope>
    <source>
        <strain evidence="1">NBRC 108219</strain>
    </source>
</reference>
<keyword evidence="2" id="KW-1185">Reference proteome</keyword>
<dbReference type="Pfam" id="PF13557">
    <property type="entry name" value="Phenol_MetA_deg"/>
    <property type="match status" value="1"/>
</dbReference>